<feature type="compositionally biased region" description="Polar residues" evidence="1">
    <location>
        <begin position="308"/>
        <end position="322"/>
    </location>
</feature>
<dbReference type="Proteomes" id="UP000314986">
    <property type="component" value="Unassembled WGS sequence"/>
</dbReference>
<proteinExistence type="predicted"/>
<feature type="compositionally biased region" description="Basic and acidic residues" evidence="1">
    <location>
        <begin position="349"/>
        <end position="361"/>
    </location>
</feature>
<name>A0A4W3K7Y9_CALMI</name>
<evidence type="ECO:0000313" key="4">
    <source>
        <dbReference type="Proteomes" id="UP000314986"/>
    </source>
</evidence>
<organism evidence="3 4">
    <name type="scientific">Callorhinchus milii</name>
    <name type="common">Ghost shark</name>
    <dbReference type="NCBI Taxonomy" id="7868"/>
    <lineage>
        <taxon>Eukaryota</taxon>
        <taxon>Metazoa</taxon>
        <taxon>Chordata</taxon>
        <taxon>Craniata</taxon>
        <taxon>Vertebrata</taxon>
        <taxon>Chondrichthyes</taxon>
        <taxon>Holocephali</taxon>
        <taxon>Chimaeriformes</taxon>
        <taxon>Callorhinchidae</taxon>
        <taxon>Callorhinchus</taxon>
    </lineage>
</organism>
<dbReference type="InParanoid" id="A0A4W3K7Y9"/>
<accession>A0A4W3K7Y9</accession>
<dbReference type="GO" id="GO:0030198">
    <property type="term" value="P:extracellular matrix organization"/>
    <property type="evidence" value="ECO:0007669"/>
    <property type="project" value="TreeGrafter"/>
</dbReference>
<feature type="compositionally biased region" description="Polar residues" evidence="1">
    <location>
        <begin position="272"/>
        <end position="293"/>
    </location>
</feature>
<reference evidence="4" key="1">
    <citation type="journal article" date="2006" name="Science">
        <title>Ancient noncoding elements conserved in the human genome.</title>
        <authorList>
            <person name="Venkatesh B."/>
            <person name="Kirkness E.F."/>
            <person name="Loh Y.H."/>
            <person name="Halpern A.L."/>
            <person name="Lee A.P."/>
            <person name="Johnson J."/>
            <person name="Dandona N."/>
            <person name="Viswanathan L.D."/>
            <person name="Tay A."/>
            <person name="Venter J.C."/>
            <person name="Strausberg R.L."/>
            <person name="Brenner S."/>
        </authorList>
    </citation>
    <scope>NUCLEOTIDE SEQUENCE [LARGE SCALE GENOMIC DNA]</scope>
</reference>
<feature type="compositionally biased region" description="Low complexity" evidence="1">
    <location>
        <begin position="225"/>
        <end position="236"/>
    </location>
</feature>
<feature type="region of interest" description="Disordered" evidence="1">
    <location>
        <begin position="1008"/>
        <end position="1055"/>
    </location>
</feature>
<dbReference type="Gene3D" id="2.60.40.10">
    <property type="entry name" value="Immunoglobulins"/>
    <property type="match status" value="2"/>
</dbReference>
<evidence type="ECO:0000313" key="3">
    <source>
        <dbReference type="Ensembl" id="ENSCMIP00000047723.1"/>
    </source>
</evidence>
<feature type="domain" description="Fibronectin type-III" evidence="2">
    <location>
        <begin position="1"/>
        <end position="96"/>
    </location>
</feature>
<evidence type="ECO:0000256" key="1">
    <source>
        <dbReference type="SAM" id="MobiDB-lite"/>
    </source>
</evidence>
<feature type="compositionally biased region" description="Basic and acidic residues" evidence="1">
    <location>
        <begin position="185"/>
        <end position="209"/>
    </location>
</feature>
<dbReference type="PANTHER" id="PTHR23197:SF10">
    <property type="entry name" value="TARGET OF NESH-SH3"/>
    <property type="match status" value="1"/>
</dbReference>
<feature type="region of interest" description="Disordered" evidence="1">
    <location>
        <begin position="556"/>
        <end position="588"/>
    </location>
</feature>
<dbReference type="PANTHER" id="PTHR23197">
    <property type="entry name" value="TARSH-RELATED FIBRONECTIN DOMAIN-CONTAINING"/>
    <property type="match status" value="1"/>
</dbReference>
<dbReference type="InterPro" id="IPR003961">
    <property type="entry name" value="FN3_dom"/>
</dbReference>
<feature type="compositionally biased region" description="Basic and acidic residues" evidence="1">
    <location>
        <begin position="260"/>
        <end position="271"/>
    </location>
</feature>
<dbReference type="PROSITE" id="PS50853">
    <property type="entry name" value="FN3"/>
    <property type="match status" value="2"/>
</dbReference>
<dbReference type="Pfam" id="PF21731">
    <property type="entry name" value="TARSH_C"/>
    <property type="match status" value="1"/>
</dbReference>
<feature type="domain" description="Fibronectin type-III" evidence="2">
    <location>
        <begin position="1228"/>
        <end position="1321"/>
    </location>
</feature>
<dbReference type="Pfam" id="PF00041">
    <property type="entry name" value="fn3"/>
    <property type="match status" value="1"/>
</dbReference>
<feature type="region of interest" description="Disordered" evidence="1">
    <location>
        <begin position="116"/>
        <end position="383"/>
    </location>
</feature>
<dbReference type="GO" id="GO:0010811">
    <property type="term" value="P:positive regulation of cell-substrate adhesion"/>
    <property type="evidence" value="ECO:0007669"/>
    <property type="project" value="TreeGrafter"/>
</dbReference>
<sequence>MINALTSTSVLLTWGQNYEEECNADVDSECTDERHFTVRYREKEKNKKWLYQFCPTTKTVVDKLKPNTVYEFGVRVTKPKEDSIWGRATAHTTSATTSPSNTRTEQVKINKFNPYFKKDRNNGDMAKLKPSGKVNHIGPKHRKPDVITSAPGADLLVFDTLKSNRNPPSKEHRPMQSNPLPENDVVNKVEKKGIDSKPTSRNDKKEIAKQKAPATPSKANESKRPSSVNSSLPSNPGLEPHATEFQVPSSNHSNLFTSERASDLETKDKQQSTESEIPSSTKMPFTILSTTSKHTAEDKQKLPEIKAPSSTNSFLITSNPAHASNPVDIKQLKEPEVPYPNSSPFHPTSEPDAKDVEKLTEPEVPFSSISSFNPTTEPGTLGMQKFTDLETPLSSTSFFSNSKMTSTLDVTDGQKSTEKVTEGPPSNGNFYSIPSSTSELDTMDEQQFSEYVVPHSISSNVNTLSTPSEPDNVDKQEFTEHEVTSSNSSFFTTSTASSELHPPERQPNSGPGVHSSSSSISFTSNTSELNALGSQKSTELEVPSSTSSVLITSNTRAEADSINHNPFTEYNPPLANNPSRNEPGYQDKQPITEHYQSSIENSTHFNLNPVLEFDAPGHQGYTDHELPISDTPYVFSPTPPAEHVSAGKTQFSEYELPTSDTSYVFSSDLVTELELDKDLTDQNVPTDTLHVSSQIPVYELDNIEDRKLTDRKLSTANPPHMFSGTPVSELDKIENNKDHKLSTAGTRYVFSPSPVPEPDKIIRSESKDHIVPTADTPYVFSSTPVYELENVEDNTSSGTHKKFYDLDHIVSTADTPYVFSSTSVYESENIEDIKSSGTHKKFYDMEHKLSTADTPYVISGTRAYEYNIEDHKFTDHKPPTFDTPHVFSGIPVTELTNIEDNKPTGHKLPTVDTPHVFSGSSASELDKLEDNKSTDIQIKQNAVREQHFASLQPKDHKLTTADTPLMFSGAPVSELDNIQDHKLTDNKASTTDSTYVLSGISAKEFDNIGDRKPIGRKLPTADTPHVFSGSSASGLDKLEDNKSTDHKPPTANTPQVFSGIAVSELDNLEGNKSTDLERLTSDTIQVFRPSHVSQLGSTGGKKRTGTDPMADPLSKPKSDAKWNILEPSADVQSSTSSNPLSEKDATGLATETTNLNMFTEHNEVENTTVLSSTPISEIDSLGKERYTGPHVKYFGKDPNVPCSINEALKYFVNKNHTNVKVTTAPRYPPTNVTILTVEGCSTFVIVVWEKNDNDSATEFELVSTALGPDNETEKIVTVTNQTHITVENLSPNTSYVFLVKPKNRLGVGPPSEPVPFVTESADPRVSEYVPGKAAIWSPYRFKFDSFSECQGKQYVKRTWYRKFVGIILCNSLRYKIYLSDKLSGVFYNIGDLSGHGEDHCQFVDSFLDGRTGHHLLSAQLPVRPGFYRSLRQEPVMFGTIGGHTHISYVHWYECGIAIPGKW</sequence>
<evidence type="ECO:0000259" key="2">
    <source>
        <dbReference type="PROSITE" id="PS50853"/>
    </source>
</evidence>
<protein>
    <recommendedName>
        <fullName evidence="2">Fibronectin type-III domain-containing protein</fullName>
    </recommendedName>
</protein>
<feature type="compositionally biased region" description="Low complexity" evidence="1">
    <location>
        <begin position="484"/>
        <end position="498"/>
    </location>
</feature>
<feature type="region of interest" description="Disordered" evidence="1">
    <location>
        <begin position="478"/>
        <end position="522"/>
    </location>
</feature>
<dbReference type="GeneTree" id="ENSGT00530000063558"/>
<dbReference type="SUPFAM" id="SSF49265">
    <property type="entry name" value="Fibronectin type III"/>
    <property type="match status" value="1"/>
</dbReference>
<feature type="compositionally biased region" description="Polar residues" evidence="1">
    <location>
        <begin position="246"/>
        <end position="259"/>
    </location>
</feature>
<dbReference type="SMART" id="SM00060">
    <property type="entry name" value="FN3"/>
    <property type="match status" value="2"/>
</dbReference>
<dbReference type="InterPro" id="IPR036116">
    <property type="entry name" value="FN3_sf"/>
</dbReference>
<reference evidence="4" key="3">
    <citation type="journal article" date="2014" name="Nature">
        <title>Elephant shark genome provides unique insights into gnathostome evolution.</title>
        <authorList>
            <consortium name="International Elephant Shark Genome Sequencing Consortium"/>
            <person name="Venkatesh B."/>
            <person name="Lee A.P."/>
            <person name="Ravi V."/>
            <person name="Maurya A.K."/>
            <person name="Lian M.M."/>
            <person name="Swann J.B."/>
            <person name="Ohta Y."/>
            <person name="Flajnik M.F."/>
            <person name="Sutoh Y."/>
            <person name="Kasahara M."/>
            <person name="Hoon S."/>
            <person name="Gangu V."/>
            <person name="Roy S.W."/>
            <person name="Irimia M."/>
            <person name="Korzh V."/>
            <person name="Kondrychyn I."/>
            <person name="Lim Z.W."/>
            <person name="Tay B.H."/>
            <person name="Tohari S."/>
            <person name="Kong K.W."/>
            <person name="Ho S."/>
            <person name="Lorente-Galdos B."/>
            <person name="Quilez J."/>
            <person name="Marques-Bonet T."/>
            <person name="Raney B.J."/>
            <person name="Ingham P.W."/>
            <person name="Tay A."/>
            <person name="Hillier L.W."/>
            <person name="Minx P."/>
            <person name="Boehm T."/>
            <person name="Wilson R.K."/>
            <person name="Brenner S."/>
            <person name="Warren W.C."/>
        </authorList>
    </citation>
    <scope>NUCLEOTIDE SEQUENCE [LARGE SCALE GENOMIC DNA]</scope>
</reference>
<dbReference type="InterPro" id="IPR013783">
    <property type="entry name" value="Ig-like_fold"/>
</dbReference>
<feature type="compositionally biased region" description="Basic and acidic residues" evidence="1">
    <location>
        <begin position="294"/>
        <end position="304"/>
    </location>
</feature>
<feature type="region of interest" description="Disordered" evidence="1">
    <location>
        <begin position="1090"/>
        <end position="1119"/>
    </location>
</feature>
<reference evidence="3" key="4">
    <citation type="submission" date="2025-08" db="UniProtKB">
        <authorList>
            <consortium name="Ensembl"/>
        </authorList>
    </citation>
    <scope>IDENTIFICATION</scope>
</reference>
<dbReference type="InterPro" id="IPR049109">
    <property type="entry name" value="TARSH/FNDC1_C"/>
</dbReference>
<feature type="region of interest" description="Disordered" evidence="1">
    <location>
        <begin position="406"/>
        <end position="430"/>
    </location>
</feature>
<feature type="compositionally biased region" description="Polar residues" evidence="1">
    <location>
        <begin position="367"/>
        <end position="378"/>
    </location>
</feature>
<feature type="compositionally biased region" description="Polar residues" evidence="1">
    <location>
        <begin position="556"/>
        <end position="580"/>
    </location>
</feature>
<reference evidence="3" key="5">
    <citation type="submission" date="2025-09" db="UniProtKB">
        <authorList>
            <consortium name="Ensembl"/>
        </authorList>
    </citation>
    <scope>IDENTIFICATION</scope>
</reference>
<reference evidence="4" key="2">
    <citation type="journal article" date="2007" name="PLoS Biol.">
        <title>Survey sequencing and comparative analysis of the elephant shark (Callorhinchus milii) genome.</title>
        <authorList>
            <person name="Venkatesh B."/>
            <person name="Kirkness E.F."/>
            <person name="Loh Y.H."/>
            <person name="Halpern A.L."/>
            <person name="Lee A.P."/>
            <person name="Johnson J."/>
            <person name="Dandona N."/>
            <person name="Viswanathan L.D."/>
            <person name="Tay A."/>
            <person name="Venter J.C."/>
            <person name="Strausberg R.L."/>
            <person name="Brenner S."/>
        </authorList>
    </citation>
    <scope>NUCLEOTIDE SEQUENCE [LARGE SCALE GENOMIC DNA]</scope>
</reference>
<dbReference type="CDD" id="cd00063">
    <property type="entry name" value="FN3"/>
    <property type="match status" value="2"/>
</dbReference>
<feature type="compositionally biased region" description="Basic and acidic residues" evidence="1">
    <location>
        <begin position="1036"/>
        <end position="1048"/>
    </location>
</feature>
<dbReference type="Ensembl" id="ENSCMIT00000048395.1">
    <property type="protein sequence ID" value="ENSCMIP00000047723.1"/>
    <property type="gene ID" value="ENSCMIG00000019537.1"/>
</dbReference>
<keyword evidence="4" id="KW-1185">Reference proteome</keyword>